<evidence type="ECO:0000313" key="3">
    <source>
        <dbReference type="Proteomes" id="UP000607311"/>
    </source>
</evidence>
<reference evidence="2" key="1">
    <citation type="submission" date="2021-01" db="EMBL/GenBank/DDBJ databases">
        <title>Whole genome shotgun sequence of Verrucosispora sediminis NBRC 107745.</title>
        <authorList>
            <person name="Komaki H."/>
            <person name="Tamura T."/>
        </authorList>
    </citation>
    <scope>NUCLEOTIDE SEQUENCE</scope>
    <source>
        <strain evidence="2">NBRC 107745</strain>
    </source>
</reference>
<dbReference type="PANTHER" id="PTHR43031:SF17">
    <property type="entry name" value="SULFURTRANSFERASE YTWF-RELATED"/>
    <property type="match status" value="1"/>
</dbReference>
<sequence>MVPVFGPQIPTVTVPEINDQTYLLDVREDDEWRAGHAPGAHHLPMMELPARLAEVPTDRDVAVICRSGGRSAQVVAYLLRNGWEQVSNVAGGMDDWAAAGRPVVGSDGQPGRVL</sequence>
<feature type="domain" description="Rhodanese" evidence="1">
    <location>
        <begin position="17"/>
        <end position="105"/>
    </location>
</feature>
<evidence type="ECO:0000259" key="1">
    <source>
        <dbReference type="PROSITE" id="PS50206"/>
    </source>
</evidence>
<gene>
    <name evidence="2" type="ORF">Vse01_42810</name>
</gene>
<dbReference type="AlphaFoldDB" id="A0A9W5XMS8"/>
<dbReference type="InterPro" id="IPR050229">
    <property type="entry name" value="GlpE_sulfurtransferase"/>
</dbReference>
<dbReference type="SUPFAM" id="SSF52821">
    <property type="entry name" value="Rhodanese/Cell cycle control phosphatase"/>
    <property type="match status" value="1"/>
</dbReference>
<dbReference type="Gene3D" id="3.40.250.10">
    <property type="entry name" value="Rhodanese-like domain"/>
    <property type="match status" value="1"/>
</dbReference>
<accession>A0A9W5XMS8</accession>
<dbReference type="CDD" id="cd00158">
    <property type="entry name" value="RHOD"/>
    <property type="match status" value="1"/>
</dbReference>
<proteinExistence type="predicted"/>
<keyword evidence="3" id="KW-1185">Reference proteome</keyword>
<evidence type="ECO:0000313" key="2">
    <source>
        <dbReference type="EMBL" id="GIJ35133.1"/>
    </source>
</evidence>
<comment type="caution">
    <text evidence="2">The sequence shown here is derived from an EMBL/GenBank/DDBJ whole genome shotgun (WGS) entry which is preliminary data.</text>
</comment>
<dbReference type="InterPro" id="IPR001763">
    <property type="entry name" value="Rhodanese-like_dom"/>
</dbReference>
<dbReference type="PROSITE" id="PS50206">
    <property type="entry name" value="RHODANESE_3"/>
    <property type="match status" value="1"/>
</dbReference>
<dbReference type="SMART" id="SM00450">
    <property type="entry name" value="RHOD"/>
    <property type="match status" value="1"/>
</dbReference>
<dbReference type="Proteomes" id="UP000607311">
    <property type="component" value="Unassembled WGS sequence"/>
</dbReference>
<dbReference type="EMBL" id="BOPD01000027">
    <property type="protein sequence ID" value="GIJ35133.1"/>
    <property type="molecule type" value="Genomic_DNA"/>
</dbReference>
<organism evidence="2 3">
    <name type="scientific">Micromonospora sediminimaris</name>
    <dbReference type="NCBI Taxonomy" id="547162"/>
    <lineage>
        <taxon>Bacteria</taxon>
        <taxon>Bacillati</taxon>
        <taxon>Actinomycetota</taxon>
        <taxon>Actinomycetes</taxon>
        <taxon>Micromonosporales</taxon>
        <taxon>Micromonosporaceae</taxon>
        <taxon>Micromonospora</taxon>
    </lineage>
</organism>
<name>A0A9W5XMS8_9ACTN</name>
<protein>
    <submittedName>
        <fullName evidence="2">Sulfurtransferase</fullName>
    </submittedName>
</protein>
<dbReference type="PANTHER" id="PTHR43031">
    <property type="entry name" value="FAD-DEPENDENT OXIDOREDUCTASE"/>
    <property type="match status" value="1"/>
</dbReference>
<dbReference type="InterPro" id="IPR036873">
    <property type="entry name" value="Rhodanese-like_dom_sf"/>
</dbReference>
<dbReference type="Pfam" id="PF00581">
    <property type="entry name" value="Rhodanese"/>
    <property type="match status" value="1"/>
</dbReference>